<sequence length="289" mass="31707">MRQKRIGWRSGTGIRKQGRSNKSKHNWGRPRVVDTILETEGLTKEFRGFAAVSDVRLEVARGSIHGLIGPNGAGKTTCFNLLTKFLPPTRGVIRYDGRDITGLKPAEVARLGLVRSFQISAVFPHLTVLENVRLALQRRRGGSFDFWRSEGLLKQFDDRAMALLEDVGLTGYARLTAGQLPYGRKRALEIATTLALDPVMMLLDEPTAGMTHEDVDRIVALVKRVAAGRTVLLVEHNLKVVEGLCDTITVLTRGRVLAQGDYATVSRNPEVQAAYLGTDPAIAGSTQHA</sequence>
<reference evidence="6 7" key="1">
    <citation type="submission" date="2020-03" db="EMBL/GenBank/DDBJ databases">
        <title>Roseomonas selenitidurans sp. nov. isolated from urban soil.</title>
        <authorList>
            <person name="Liu H."/>
        </authorList>
    </citation>
    <scope>NUCLEOTIDE SEQUENCE [LARGE SCALE GENOMIC DNA]</scope>
    <source>
        <strain evidence="6 7">BU-1</strain>
    </source>
</reference>
<evidence type="ECO:0000256" key="4">
    <source>
        <dbReference type="SAM" id="MobiDB-lite"/>
    </source>
</evidence>
<accession>A0ABX1DWJ5</accession>
<dbReference type="SUPFAM" id="SSF52540">
    <property type="entry name" value="P-loop containing nucleoside triphosphate hydrolases"/>
    <property type="match status" value="1"/>
</dbReference>
<evidence type="ECO:0000256" key="3">
    <source>
        <dbReference type="ARBA" id="ARBA00022840"/>
    </source>
</evidence>
<dbReference type="Proteomes" id="UP000787635">
    <property type="component" value="Unassembled WGS sequence"/>
</dbReference>
<feature type="region of interest" description="Disordered" evidence="4">
    <location>
        <begin position="1"/>
        <end position="27"/>
    </location>
</feature>
<organism evidence="6 7">
    <name type="scientific">Falsiroseomonas selenitidurans</name>
    <dbReference type="NCBI Taxonomy" id="2716335"/>
    <lineage>
        <taxon>Bacteria</taxon>
        <taxon>Pseudomonadati</taxon>
        <taxon>Pseudomonadota</taxon>
        <taxon>Alphaproteobacteria</taxon>
        <taxon>Acetobacterales</taxon>
        <taxon>Roseomonadaceae</taxon>
        <taxon>Falsiroseomonas</taxon>
    </lineage>
</organism>
<dbReference type="Gene3D" id="3.40.50.300">
    <property type="entry name" value="P-loop containing nucleotide triphosphate hydrolases"/>
    <property type="match status" value="1"/>
</dbReference>
<dbReference type="InterPro" id="IPR032823">
    <property type="entry name" value="BCA_ABC_TP_C"/>
</dbReference>
<dbReference type="Pfam" id="PF00005">
    <property type="entry name" value="ABC_tran"/>
    <property type="match status" value="1"/>
</dbReference>
<dbReference type="PANTHER" id="PTHR45772">
    <property type="entry name" value="CONSERVED COMPONENT OF ABC TRANSPORTER FOR NATURAL AMINO ACIDS-RELATED"/>
    <property type="match status" value="1"/>
</dbReference>
<evidence type="ECO:0000256" key="2">
    <source>
        <dbReference type="ARBA" id="ARBA00022741"/>
    </source>
</evidence>
<proteinExistence type="predicted"/>
<keyword evidence="1" id="KW-0813">Transport</keyword>
<evidence type="ECO:0000256" key="1">
    <source>
        <dbReference type="ARBA" id="ARBA00022448"/>
    </source>
</evidence>
<dbReference type="InterPro" id="IPR027417">
    <property type="entry name" value="P-loop_NTPase"/>
</dbReference>
<evidence type="ECO:0000259" key="5">
    <source>
        <dbReference type="PROSITE" id="PS50893"/>
    </source>
</evidence>
<dbReference type="EMBL" id="JAAVNE010000001">
    <property type="protein sequence ID" value="NKC29246.1"/>
    <property type="molecule type" value="Genomic_DNA"/>
</dbReference>
<dbReference type="CDD" id="cd03219">
    <property type="entry name" value="ABC_Mj1267_LivG_branched"/>
    <property type="match status" value="1"/>
</dbReference>
<dbReference type="GO" id="GO:0005524">
    <property type="term" value="F:ATP binding"/>
    <property type="evidence" value="ECO:0007669"/>
    <property type="project" value="UniProtKB-KW"/>
</dbReference>
<keyword evidence="2" id="KW-0547">Nucleotide-binding</keyword>
<dbReference type="InterPro" id="IPR051120">
    <property type="entry name" value="ABC_AA/LPS_Transport"/>
</dbReference>
<dbReference type="InterPro" id="IPR003593">
    <property type="entry name" value="AAA+_ATPase"/>
</dbReference>
<feature type="compositionally biased region" description="Basic residues" evidence="4">
    <location>
        <begin position="16"/>
        <end position="27"/>
    </location>
</feature>
<evidence type="ECO:0000313" key="6">
    <source>
        <dbReference type="EMBL" id="NKC29246.1"/>
    </source>
</evidence>
<dbReference type="PANTHER" id="PTHR45772:SF3">
    <property type="entry name" value="ABC TRANSPORTER ATP-BINDING PROTEIN"/>
    <property type="match status" value="1"/>
</dbReference>
<evidence type="ECO:0000313" key="7">
    <source>
        <dbReference type="Proteomes" id="UP000787635"/>
    </source>
</evidence>
<dbReference type="PROSITE" id="PS50893">
    <property type="entry name" value="ABC_TRANSPORTER_2"/>
    <property type="match status" value="1"/>
</dbReference>
<gene>
    <name evidence="6" type="ORF">HEQ75_00110</name>
</gene>
<protein>
    <submittedName>
        <fullName evidence="6">ABC transporter ATP-binding protein</fullName>
    </submittedName>
</protein>
<keyword evidence="3 6" id="KW-0067">ATP-binding</keyword>
<dbReference type="SMART" id="SM00382">
    <property type="entry name" value="AAA"/>
    <property type="match status" value="1"/>
</dbReference>
<keyword evidence="7" id="KW-1185">Reference proteome</keyword>
<feature type="domain" description="ABC transporter" evidence="5">
    <location>
        <begin position="37"/>
        <end position="278"/>
    </location>
</feature>
<dbReference type="InterPro" id="IPR003439">
    <property type="entry name" value="ABC_transporter-like_ATP-bd"/>
</dbReference>
<comment type="caution">
    <text evidence="6">The sequence shown here is derived from an EMBL/GenBank/DDBJ whole genome shotgun (WGS) entry which is preliminary data.</text>
</comment>
<name>A0ABX1DWJ5_9PROT</name>
<dbReference type="Pfam" id="PF12399">
    <property type="entry name" value="BCA_ABC_TP_C"/>
    <property type="match status" value="1"/>
</dbReference>